<keyword evidence="9 10" id="KW-0472">Membrane</keyword>
<evidence type="ECO:0000256" key="8">
    <source>
        <dbReference type="ARBA" id="ARBA00022989"/>
    </source>
</evidence>
<dbReference type="EMBL" id="NIDE01000005">
    <property type="protein sequence ID" value="OWK41657.1"/>
    <property type="molecule type" value="Genomic_DNA"/>
</dbReference>
<keyword evidence="13" id="KW-1185">Reference proteome</keyword>
<keyword evidence="5 10" id="KW-0812">Transmembrane</keyword>
<protein>
    <recommendedName>
        <fullName evidence="10">NADH-quinone oxidoreductase subunit K</fullName>
        <ecNumber evidence="10">7.1.1.-</ecNumber>
    </recommendedName>
    <alternativeName>
        <fullName evidence="10">NADH dehydrogenase I subunit K</fullName>
    </alternativeName>
    <alternativeName>
        <fullName evidence="10">NDH-1 subunit K</fullName>
    </alternativeName>
</protein>
<comment type="caution">
    <text evidence="12">The sequence shown here is derived from an EMBL/GenBank/DDBJ whole genome shotgun (WGS) entry which is preliminary data.</text>
</comment>
<name>A0A225DZW2_9BACT</name>
<comment type="similarity">
    <text evidence="3 10">Belongs to the complex I subunit 4L family.</text>
</comment>
<evidence type="ECO:0000256" key="9">
    <source>
        <dbReference type="ARBA" id="ARBA00023136"/>
    </source>
</evidence>
<feature type="transmembrane region" description="Helical" evidence="10">
    <location>
        <begin position="60"/>
        <end position="81"/>
    </location>
</feature>
<evidence type="ECO:0000313" key="13">
    <source>
        <dbReference type="Proteomes" id="UP000214646"/>
    </source>
</evidence>
<evidence type="ECO:0000313" key="12">
    <source>
        <dbReference type="EMBL" id="OWK41657.1"/>
    </source>
</evidence>
<dbReference type="FunFam" id="1.10.287.3510:FF:000001">
    <property type="entry name" value="NADH-quinone oxidoreductase subunit K"/>
    <property type="match status" value="1"/>
</dbReference>
<feature type="transmembrane region" description="Helical" evidence="10">
    <location>
        <begin position="6"/>
        <end position="23"/>
    </location>
</feature>
<evidence type="ECO:0000256" key="1">
    <source>
        <dbReference type="ARBA" id="ARBA00002378"/>
    </source>
</evidence>
<dbReference type="GO" id="GO:0030964">
    <property type="term" value="C:NADH dehydrogenase complex"/>
    <property type="evidence" value="ECO:0007669"/>
    <property type="project" value="TreeGrafter"/>
</dbReference>
<keyword evidence="10" id="KW-0520">NAD</keyword>
<comment type="subunit">
    <text evidence="10">NDH-1 is composed of 14 different subunits. Subunits NuoA, H, J, K, L, M, N constitute the membrane sector of the complex.</text>
</comment>
<feature type="transmembrane region" description="Helical" evidence="10">
    <location>
        <begin position="28"/>
        <end position="48"/>
    </location>
</feature>
<comment type="subcellular location">
    <subcellularLocation>
        <location evidence="10">Cell membrane</location>
        <topology evidence="10">Multi-pass membrane protein</topology>
    </subcellularLocation>
    <subcellularLocation>
        <location evidence="2">Membrane</location>
        <topology evidence="2">Multi-pass membrane protein</topology>
    </subcellularLocation>
</comment>
<dbReference type="InterPro" id="IPR039428">
    <property type="entry name" value="NUOK/Mnh_C1-like"/>
</dbReference>
<organism evidence="12 13">
    <name type="scientific">Fimbriiglobus ruber</name>
    <dbReference type="NCBI Taxonomy" id="1908690"/>
    <lineage>
        <taxon>Bacteria</taxon>
        <taxon>Pseudomonadati</taxon>
        <taxon>Planctomycetota</taxon>
        <taxon>Planctomycetia</taxon>
        <taxon>Gemmatales</taxon>
        <taxon>Gemmataceae</taxon>
        <taxon>Fimbriiglobus</taxon>
    </lineage>
</organism>
<evidence type="ECO:0000256" key="6">
    <source>
        <dbReference type="ARBA" id="ARBA00022719"/>
    </source>
</evidence>
<evidence type="ECO:0000256" key="11">
    <source>
        <dbReference type="SAM" id="MobiDB-lite"/>
    </source>
</evidence>
<dbReference type="Gene3D" id="1.10.287.3510">
    <property type="match status" value="1"/>
</dbReference>
<evidence type="ECO:0000256" key="3">
    <source>
        <dbReference type="ARBA" id="ARBA00010519"/>
    </source>
</evidence>
<accession>A0A225DZW2</accession>
<proteinExistence type="inferred from homology"/>
<reference evidence="13" key="1">
    <citation type="submission" date="2017-06" db="EMBL/GenBank/DDBJ databases">
        <title>Genome analysis of Fimbriiglobus ruber SP5, the first member of the order Planctomycetales with confirmed chitinolytic capability.</title>
        <authorList>
            <person name="Ravin N.V."/>
            <person name="Rakitin A.L."/>
            <person name="Ivanova A.A."/>
            <person name="Beletsky A.V."/>
            <person name="Kulichevskaya I.S."/>
            <person name="Mardanov A.V."/>
            <person name="Dedysh S.N."/>
        </authorList>
    </citation>
    <scope>NUCLEOTIDE SEQUENCE [LARGE SCALE GENOMIC DNA]</scope>
    <source>
        <strain evidence="13">SP5</strain>
    </source>
</reference>
<keyword evidence="6 10" id="KW-0874">Quinone</keyword>
<keyword evidence="10" id="KW-1003">Cell membrane</keyword>
<dbReference type="NCBIfam" id="NF004320">
    <property type="entry name" value="PRK05715.1-2"/>
    <property type="match status" value="1"/>
</dbReference>
<evidence type="ECO:0000256" key="7">
    <source>
        <dbReference type="ARBA" id="ARBA00022967"/>
    </source>
</evidence>
<dbReference type="GO" id="GO:0042773">
    <property type="term" value="P:ATP synthesis coupled electron transport"/>
    <property type="evidence" value="ECO:0007669"/>
    <property type="project" value="InterPro"/>
</dbReference>
<dbReference type="PANTHER" id="PTHR11434:SF16">
    <property type="entry name" value="NADH-UBIQUINONE OXIDOREDUCTASE CHAIN 4L"/>
    <property type="match status" value="1"/>
</dbReference>
<dbReference type="GO" id="GO:0050136">
    <property type="term" value="F:NADH dehydrogenase (quinone) (non-electrogenic) activity"/>
    <property type="evidence" value="ECO:0007669"/>
    <property type="project" value="UniProtKB-UniRule"/>
</dbReference>
<keyword evidence="8 10" id="KW-1133">Transmembrane helix</keyword>
<dbReference type="GO" id="GO:0048038">
    <property type="term" value="F:quinone binding"/>
    <property type="evidence" value="ECO:0007669"/>
    <property type="project" value="UniProtKB-KW"/>
</dbReference>
<evidence type="ECO:0000256" key="5">
    <source>
        <dbReference type="ARBA" id="ARBA00022692"/>
    </source>
</evidence>
<dbReference type="AlphaFoldDB" id="A0A225DZW2"/>
<keyword evidence="10 12" id="KW-0830">Ubiquinone</keyword>
<evidence type="ECO:0000256" key="2">
    <source>
        <dbReference type="ARBA" id="ARBA00004141"/>
    </source>
</evidence>
<dbReference type="InterPro" id="IPR001133">
    <property type="entry name" value="NADH_UbQ_OxRdtase_chain4L/K"/>
</dbReference>
<keyword evidence="7 10" id="KW-1278">Translocase</keyword>
<keyword evidence="4 10" id="KW-0813">Transport</keyword>
<dbReference type="OrthoDB" id="9811124at2"/>
<dbReference type="Proteomes" id="UP000214646">
    <property type="component" value="Unassembled WGS sequence"/>
</dbReference>
<feature type="region of interest" description="Disordered" evidence="11">
    <location>
        <begin position="104"/>
        <end position="140"/>
    </location>
</feature>
<sequence>MISLWHYLAVGAVLFGIGLVGFLSRRNLITMFLCSEMMLQGVVLNLLAFGRYHGTINGQVFALFVITVAACEAGLALALFLTMYRRGKTLDSGAWQSLREEGLSATVDTEPLPVEPKPLDDPKLPTAGRKPAATEEPVRV</sequence>
<dbReference type="HAMAP" id="MF_01456">
    <property type="entry name" value="NDH1_NuoK"/>
    <property type="match status" value="1"/>
</dbReference>
<dbReference type="Pfam" id="PF00420">
    <property type="entry name" value="Oxidored_q2"/>
    <property type="match status" value="1"/>
</dbReference>
<evidence type="ECO:0000256" key="10">
    <source>
        <dbReference type="HAMAP-Rule" id="MF_01456"/>
    </source>
</evidence>
<gene>
    <name evidence="10" type="primary">nuoK</name>
    <name evidence="12" type="ORF">FRUB_03735</name>
</gene>
<dbReference type="PANTHER" id="PTHR11434">
    <property type="entry name" value="NADH-UBIQUINONE OXIDOREDUCTASE SUBUNIT ND4L"/>
    <property type="match status" value="1"/>
</dbReference>
<comment type="function">
    <text evidence="1 10">NDH-1 shuttles electrons from NADH, via FMN and iron-sulfur (Fe-S) centers, to quinones in the respiratory chain. The immediate electron acceptor for the enzyme in this species is believed to be ubiquinone. Couples the redox reaction to proton translocation (for every two electrons transferred, four hydrogen ions are translocated across the cytoplasmic membrane), and thus conserves the redox energy in a proton gradient.</text>
</comment>
<evidence type="ECO:0000256" key="4">
    <source>
        <dbReference type="ARBA" id="ARBA00022448"/>
    </source>
</evidence>
<dbReference type="RefSeq" id="WP_088254936.1">
    <property type="nucleotide sequence ID" value="NZ_NIDE01000005.1"/>
</dbReference>
<dbReference type="GO" id="GO:0005886">
    <property type="term" value="C:plasma membrane"/>
    <property type="evidence" value="ECO:0007669"/>
    <property type="project" value="UniProtKB-SubCell"/>
</dbReference>
<comment type="catalytic activity">
    <reaction evidence="10">
        <text>a quinone + NADH + 5 H(+)(in) = a quinol + NAD(+) + 4 H(+)(out)</text>
        <dbReference type="Rhea" id="RHEA:57888"/>
        <dbReference type="ChEBI" id="CHEBI:15378"/>
        <dbReference type="ChEBI" id="CHEBI:24646"/>
        <dbReference type="ChEBI" id="CHEBI:57540"/>
        <dbReference type="ChEBI" id="CHEBI:57945"/>
        <dbReference type="ChEBI" id="CHEBI:132124"/>
    </reaction>
</comment>
<dbReference type="EC" id="7.1.1.-" evidence="10"/>